<evidence type="ECO:0000259" key="2">
    <source>
        <dbReference type="PROSITE" id="PS50937"/>
    </source>
</evidence>
<dbReference type="GO" id="GO:0003700">
    <property type="term" value="F:DNA-binding transcription factor activity"/>
    <property type="evidence" value="ECO:0007669"/>
    <property type="project" value="InterPro"/>
</dbReference>
<dbReference type="GO" id="GO:0003677">
    <property type="term" value="F:DNA binding"/>
    <property type="evidence" value="ECO:0007669"/>
    <property type="project" value="UniProtKB-KW"/>
</dbReference>
<dbReference type="InterPro" id="IPR047057">
    <property type="entry name" value="MerR_fam"/>
</dbReference>
<dbReference type="EMBL" id="CP159218">
    <property type="protein sequence ID" value="XCG63615.1"/>
    <property type="molecule type" value="Genomic_DNA"/>
</dbReference>
<dbReference type="SMART" id="SM00422">
    <property type="entry name" value="HTH_MERR"/>
    <property type="match status" value="1"/>
</dbReference>
<dbReference type="AlphaFoldDB" id="A0AAU8DNQ1"/>
<dbReference type="RefSeq" id="WP_353649230.1">
    <property type="nucleotide sequence ID" value="NZ_CP159218.1"/>
</dbReference>
<dbReference type="SUPFAM" id="SSF46955">
    <property type="entry name" value="Putative DNA-binding domain"/>
    <property type="match status" value="1"/>
</dbReference>
<dbReference type="PANTHER" id="PTHR30204:SF97">
    <property type="entry name" value="MERR FAMILY REGULATORY PROTEIN"/>
    <property type="match status" value="1"/>
</dbReference>
<accession>A0AAU8DNQ1</accession>
<evidence type="ECO:0000256" key="1">
    <source>
        <dbReference type="ARBA" id="ARBA00023125"/>
    </source>
</evidence>
<dbReference type="PRINTS" id="PR00040">
    <property type="entry name" value="HTHMERR"/>
</dbReference>
<dbReference type="InterPro" id="IPR009061">
    <property type="entry name" value="DNA-bd_dom_put_sf"/>
</dbReference>
<evidence type="ECO:0000313" key="3">
    <source>
        <dbReference type="EMBL" id="XCG63615.1"/>
    </source>
</evidence>
<dbReference type="Pfam" id="PF13411">
    <property type="entry name" value="MerR_1"/>
    <property type="match status" value="1"/>
</dbReference>
<dbReference type="Gene3D" id="1.10.1660.10">
    <property type="match status" value="1"/>
</dbReference>
<organism evidence="3">
    <name type="scientific">Nakamurella sp. A5-74</name>
    <dbReference type="NCBI Taxonomy" id="3158264"/>
    <lineage>
        <taxon>Bacteria</taxon>
        <taxon>Bacillati</taxon>
        <taxon>Actinomycetota</taxon>
        <taxon>Actinomycetes</taxon>
        <taxon>Nakamurellales</taxon>
        <taxon>Nakamurellaceae</taxon>
        <taxon>Nakamurella</taxon>
    </lineage>
</organism>
<sequence length="138" mass="15108">MIGVTVRIGELARQTGASVRSLRYYEEQGLLHAQRTAGDQRTYSTDAPARVRLLRQFYSAGLSSSTIASLLPCVDAPSREITRHTVDLMDREFTRISGQIAELIATRDELSHLIDAAAAFHRDQLATGTEPPIGVARG</sequence>
<protein>
    <submittedName>
        <fullName evidence="3">MerR family transcriptional regulator</fullName>
    </submittedName>
</protein>
<dbReference type="PANTHER" id="PTHR30204">
    <property type="entry name" value="REDOX-CYCLING DRUG-SENSING TRANSCRIPTIONAL ACTIVATOR SOXR"/>
    <property type="match status" value="1"/>
</dbReference>
<proteinExistence type="predicted"/>
<reference evidence="3" key="1">
    <citation type="submission" date="2024-05" db="EMBL/GenBank/DDBJ databases">
        <authorList>
            <person name="Cai S.Y."/>
            <person name="Jin L.M."/>
            <person name="Li H.R."/>
        </authorList>
    </citation>
    <scope>NUCLEOTIDE SEQUENCE</scope>
    <source>
        <strain evidence="3">A5-74</strain>
    </source>
</reference>
<dbReference type="InterPro" id="IPR000551">
    <property type="entry name" value="MerR-type_HTH_dom"/>
</dbReference>
<feature type="domain" description="HTH merR-type" evidence="2">
    <location>
        <begin position="5"/>
        <end position="73"/>
    </location>
</feature>
<dbReference type="PROSITE" id="PS50937">
    <property type="entry name" value="HTH_MERR_2"/>
    <property type="match status" value="1"/>
</dbReference>
<keyword evidence="1" id="KW-0238">DNA-binding</keyword>
<name>A0AAU8DNQ1_9ACTN</name>
<gene>
    <name evidence="3" type="ORF">ABLG96_20920</name>
</gene>